<dbReference type="InterPro" id="IPR035516">
    <property type="entry name" value="Gyrase/topoIV_suA_C"/>
</dbReference>
<keyword evidence="6 7" id="KW-0413">Isomerase</keyword>
<evidence type="ECO:0000256" key="6">
    <source>
        <dbReference type="ARBA" id="ARBA00023235"/>
    </source>
</evidence>
<dbReference type="FunFam" id="3.30.1360.40:FF:000002">
    <property type="entry name" value="DNA gyrase subunit A"/>
    <property type="match status" value="1"/>
</dbReference>
<evidence type="ECO:0000256" key="2">
    <source>
        <dbReference type="ARBA" id="ARBA00008263"/>
    </source>
</evidence>
<dbReference type="EC" id="5.6.2.2" evidence="3"/>
<dbReference type="Gene3D" id="1.10.268.10">
    <property type="entry name" value="Topoisomerase, domain 3"/>
    <property type="match status" value="1"/>
</dbReference>
<dbReference type="PANTHER" id="PTHR43493:SF5">
    <property type="entry name" value="DNA GYRASE SUBUNIT A, CHLOROPLASTIC_MITOCHONDRIAL"/>
    <property type="match status" value="1"/>
</dbReference>
<proteinExistence type="inferred from homology"/>
<dbReference type="InterPro" id="IPR050220">
    <property type="entry name" value="Type_II_DNA_Topoisomerases"/>
</dbReference>
<comment type="similarity">
    <text evidence="2">Belongs to the type II topoisomerase GyrA/ParC subunit family.</text>
</comment>
<evidence type="ECO:0000256" key="3">
    <source>
        <dbReference type="ARBA" id="ARBA00012895"/>
    </source>
</evidence>
<name>A0A7C1BGK1_UNCW3</name>
<evidence type="ECO:0000256" key="1">
    <source>
        <dbReference type="ARBA" id="ARBA00000185"/>
    </source>
</evidence>
<comment type="catalytic activity">
    <reaction evidence="1 7">
        <text>ATP-dependent breakage, passage and rejoining of double-stranded DNA.</text>
        <dbReference type="EC" id="5.6.2.2"/>
    </reaction>
</comment>
<dbReference type="InterPro" id="IPR006691">
    <property type="entry name" value="GyrA/parC_rep"/>
</dbReference>
<dbReference type="GO" id="GO:0003918">
    <property type="term" value="F:DNA topoisomerase type II (double strand cut, ATP-hydrolyzing) activity"/>
    <property type="evidence" value="ECO:0007669"/>
    <property type="project" value="UniProtKB-EC"/>
</dbReference>
<dbReference type="GO" id="GO:0003677">
    <property type="term" value="F:DNA binding"/>
    <property type="evidence" value="ECO:0007669"/>
    <property type="project" value="UniProtKB-UniRule"/>
</dbReference>
<dbReference type="GO" id="GO:0005737">
    <property type="term" value="C:cytoplasm"/>
    <property type="evidence" value="ECO:0007669"/>
    <property type="project" value="TreeGrafter"/>
</dbReference>
<dbReference type="Proteomes" id="UP000885931">
    <property type="component" value="Unassembled WGS sequence"/>
</dbReference>
<dbReference type="PANTHER" id="PTHR43493">
    <property type="entry name" value="DNA GYRASE/TOPOISOMERASE SUBUNIT A"/>
    <property type="match status" value="1"/>
</dbReference>
<dbReference type="NCBIfam" id="TIGR01063">
    <property type="entry name" value="gyrA"/>
    <property type="match status" value="1"/>
</dbReference>
<dbReference type="InterPro" id="IPR002205">
    <property type="entry name" value="Topo_IIA_dom_A"/>
</dbReference>
<dbReference type="SUPFAM" id="SSF56719">
    <property type="entry name" value="Type II DNA topoisomerase"/>
    <property type="match status" value="1"/>
</dbReference>
<sequence>MSRIIETLIEEEMRSSYIDYAMSVIVGRALPDARDGLKPVQRRILYAMRDLKLFPDRPFRKCATVVGEVIGKYHPHGDLPIYDALVRMAQDFSFRYPLIEGQGNFGSIDGDPPAAYRYTEARLSKVAVELLNDLDEGTVDFVPNFDGRLKEPVVLPAKFPNLLTNGCSGIAVGMATNIPPHNLGEIADALIYLIDHPDAPVDELLQFVKGPDFPTGGEIIGRSGIVQAYRTGKGKLLVRSKIEFEEKKGRPPSIVIKEIPFQISKSLIIERIAGLVRAKKIEGIADLRDESDREGLRIVIELKKGAQEKVILNRLLKHTPLQVVYGVIMLALVDGEPRILNLKELLQQYVSHREEVVTRRTRYRLEKAEKRAHILEGFLKALDHIDEIIQLIKSSKDPKEARVRLMERFDFTEVQAQAILDMRLHQLTGLERTKIEEEYASLIKDIERYRAILQNRTLLMEVIKEEVQEMKKKFADGRRTEIIEEEPQDIEIEDLIPQEEVVVTLTYEGYIKRTPVRAYRQQGRGGTGKSGITTYETDFPIAVVSSNTHSYLMLFSDRGRVFWLKTYEIPEGGLHAKGRPIFHLISLKKSERILFMIPFDDFLPGRYIFLSTRRGIVKKTDIC</sequence>
<dbReference type="GO" id="GO:0005524">
    <property type="term" value="F:ATP binding"/>
    <property type="evidence" value="ECO:0007669"/>
    <property type="project" value="InterPro"/>
</dbReference>
<dbReference type="CDD" id="cd00187">
    <property type="entry name" value="TOP4c"/>
    <property type="match status" value="1"/>
</dbReference>
<dbReference type="FunFam" id="3.90.199.10:FF:000001">
    <property type="entry name" value="DNA gyrase subunit A"/>
    <property type="match status" value="1"/>
</dbReference>
<evidence type="ECO:0000256" key="7">
    <source>
        <dbReference type="PROSITE-ProRule" id="PRU01384"/>
    </source>
</evidence>
<gene>
    <name evidence="9" type="primary">gyrA</name>
    <name evidence="9" type="ORF">ENG67_06920</name>
</gene>
<dbReference type="Gene3D" id="3.30.1360.40">
    <property type="match status" value="1"/>
</dbReference>
<protein>
    <recommendedName>
        <fullName evidence="3">DNA topoisomerase (ATP-hydrolyzing)</fullName>
        <ecNumber evidence="3">5.6.2.2</ecNumber>
    </recommendedName>
</protein>
<dbReference type="NCBIfam" id="NF004044">
    <property type="entry name" value="PRK05561.1"/>
    <property type="match status" value="1"/>
</dbReference>
<evidence type="ECO:0000313" key="9">
    <source>
        <dbReference type="EMBL" id="HDM90920.1"/>
    </source>
</evidence>
<dbReference type="InterPro" id="IPR013757">
    <property type="entry name" value="Topo_IIA_A_a_sf"/>
</dbReference>
<accession>A0A7C1BGK1</accession>
<feature type="domain" description="Topo IIA-type catalytic" evidence="8">
    <location>
        <begin position="30"/>
        <end position="495"/>
    </location>
</feature>
<dbReference type="GO" id="GO:0009330">
    <property type="term" value="C:DNA topoisomerase type II (double strand cut, ATP-hydrolyzing) complex"/>
    <property type="evidence" value="ECO:0007669"/>
    <property type="project" value="TreeGrafter"/>
</dbReference>
<dbReference type="SMART" id="SM00434">
    <property type="entry name" value="TOP4c"/>
    <property type="match status" value="1"/>
</dbReference>
<evidence type="ECO:0000256" key="5">
    <source>
        <dbReference type="ARBA" id="ARBA00023125"/>
    </source>
</evidence>
<feature type="active site" description="O-(5'-phospho-DNA)-tyrosine intermediate" evidence="7">
    <location>
        <position position="118"/>
    </location>
</feature>
<organism evidence="9">
    <name type="scientific">candidate division WOR-3 bacterium</name>
    <dbReference type="NCBI Taxonomy" id="2052148"/>
    <lineage>
        <taxon>Bacteria</taxon>
        <taxon>Bacteria division WOR-3</taxon>
    </lineage>
</organism>
<dbReference type="InterPro" id="IPR013760">
    <property type="entry name" value="Topo_IIA-like_dom_sf"/>
</dbReference>
<comment type="caution">
    <text evidence="9">The sequence shown here is derived from an EMBL/GenBank/DDBJ whole genome shotgun (WGS) entry which is preliminary data.</text>
</comment>
<dbReference type="Pfam" id="PF00521">
    <property type="entry name" value="DNA_topoisoIV"/>
    <property type="match status" value="1"/>
</dbReference>
<dbReference type="Gene3D" id="3.90.199.10">
    <property type="entry name" value="Topoisomerase II, domain 5"/>
    <property type="match status" value="1"/>
</dbReference>
<dbReference type="GO" id="GO:0006265">
    <property type="term" value="P:DNA topological change"/>
    <property type="evidence" value="ECO:0007669"/>
    <property type="project" value="UniProtKB-UniRule"/>
</dbReference>
<dbReference type="EMBL" id="DRBW01000253">
    <property type="protein sequence ID" value="HDM90920.1"/>
    <property type="molecule type" value="Genomic_DNA"/>
</dbReference>
<dbReference type="Gene3D" id="2.120.10.90">
    <property type="entry name" value="DNA gyrase/topoisomerase IV, subunit A, C-terminal"/>
    <property type="match status" value="1"/>
</dbReference>
<dbReference type="Pfam" id="PF03989">
    <property type="entry name" value="DNA_gyraseA_C"/>
    <property type="match status" value="2"/>
</dbReference>
<keyword evidence="5 7" id="KW-0238">DNA-binding</keyword>
<dbReference type="AlphaFoldDB" id="A0A7C1BGK1"/>
<dbReference type="SUPFAM" id="SSF101904">
    <property type="entry name" value="GyrA/ParC C-terminal domain-like"/>
    <property type="match status" value="1"/>
</dbReference>
<evidence type="ECO:0000259" key="8">
    <source>
        <dbReference type="PROSITE" id="PS52040"/>
    </source>
</evidence>
<dbReference type="FunFam" id="1.10.268.10:FF:000001">
    <property type="entry name" value="DNA gyrase subunit A"/>
    <property type="match status" value="1"/>
</dbReference>
<evidence type="ECO:0000256" key="4">
    <source>
        <dbReference type="ARBA" id="ARBA00023029"/>
    </source>
</evidence>
<keyword evidence="4 7" id="KW-0799">Topoisomerase</keyword>
<dbReference type="InterPro" id="IPR013758">
    <property type="entry name" value="Topo_IIA_A/C_ab"/>
</dbReference>
<dbReference type="NCBIfam" id="NF004043">
    <property type="entry name" value="PRK05560.1"/>
    <property type="match status" value="1"/>
</dbReference>
<feature type="non-terminal residue" evidence="9">
    <location>
        <position position="623"/>
    </location>
</feature>
<dbReference type="PROSITE" id="PS52040">
    <property type="entry name" value="TOPO_IIA"/>
    <property type="match status" value="1"/>
</dbReference>
<reference evidence="9" key="1">
    <citation type="journal article" date="2020" name="mSystems">
        <title>Genome- and Community-Level Interaction Insights into Carbon Utilization and Element Cycling Functions of Hydrothermarchaeota in Hydrothermal Sediment.</title>
        <authorList>
            <person name="Zhou Z."/>
            <person name="Liu Y."/>
            <person name="Xu W."/>
            <person name="Pan J."/>
            <person name="Luo Z.H."/>
            <person name="Li M."/>
        </authorList>
    </citation>
    <scope>NUCLEOTIDE SEQUENCE [LARGE SCALE GENOMIC DNA]</scope>
    <source>
        <strain evidence="9">HyVt-237</strain>
    </source>
</reference>